<evidence type="ECO:0000313" key="4">
    <source>
        <dbReference type="Proteomes" id="UP000282892"/>
    </source>
</evidence>
<gene>
    <name evidence="3" type="ORF">CHR53_20645</name>
</gene>
<dbReference type="EMBL" id="CP022572">
    <property type="protein sequence ID" value="AZU63481.1"/>
    <property type="molecule type" value="Genomic_DNA"/>
</dbReference>
<feature type="signal peptide" evidence="2">
    <location>
        <begin position="1"/>
        <end position="24"/>
    </location>
</feature>
<keyword evidence="2" id="KW-0732">Signal</keyword>
<evidence type="ECO:0000313" key="3">
    <source>
        <dbReference type="EMBL" id="AZU63481.1"/>
    </source>
</evidence>
<reference evidence="3 4" key="1">
    <citation type="submission" date="2017-07" db="EMBL/GenBank/DDBJ databases">
        <title>The complete genome sequence of Bacillus mesonae strain H20-5, an efficient strain improving plant abiotic stress resistance.</title>
        <authorList>
            <person name="Kim S.Y."/>
            <person name="Song H."/>
            <person name="Sang M.K."/>
            <person name="Weon H.-Y."/>
            <person name="Song J."/>
        </authorList>
    </citation>
    <scope>NUCLEOTIDE SEQUENCE [LARGE SCALE GENOMIC DNA]</scope>
    <source>
        <strain evidence="3 4">H20-5</strain>
    </source>
</reference>
<dbReference type="Pfam" id="PF09580">
    <property type="entry name" value="Spore_YhcN_YlaJ"/>
    <property type="match status" value="1"/>
</dbReference>
<accession>A0A3Q9QVY0</accession>
<dbReference type="InterPro" id="IPR019076">
    <property type="entry name" value="Spore_lipoprot_YhcN/YlaJ-like"/>
</dbReference>
<evidence type="ECO:0000256" key="1">
    <source>
        <dbReference type="SAM" id="MobiDB-lite"/>
    </source>
</evidence>
<dbReference type="AlphaFoldDB" id="A0A3Q9QVY0"/>
<proteinExistence type="predicted"/>
<name>A0A3Q9QVY0_9BACI</name>
<evidence type="ECO:0000256" key="2">
    <source>
        <dbReference type="SAM" id="SignalP"/>
    </source>
</evidence>
<protein>
    <recommendedName>
        <fullName evidence="5">Spore cortex protein CoxA</fullName>
    </recommendedName>
</protein>
<evidence type="ECO:0008006" key="5">
    <source>
        <dbReference type="Google" id="ProtNLM"/>
    </source>
</evidence>
<dbReference type="Proteomes" id="UP000282892">
    <property type="component" value="Chromosome"/>
</dbReference>
<sequence>MNRNRWRFALSALMIVGAAGCANNNSKGVNDANNLARPMGYYSNENHPDNSNALYRDNDGAVTEMMDHTLGDEDRNFNQQSRNDFQTRDKNGHPINPTTPLAKTDRNFFQRDNRFSTSDMNYHGHLNRKMGNNETYVGHGFQEDVTDAIRDKVADVANVRSIRNVAYGHSVWISVRLVDESKAAASNTKRAIKRAVQPYVPGKTVKVIIDEGTFGRDRNINNDIPMKIPKSVK</sequence>
<dbReference type="KEGG" id="nmk:CHR53_20645"/>
<dbReference type="PROSITE" id="PS51257">
    <property type="entry name" value="PROKAR_LIPOPROTEIN"/>
    <property type="match status" value="1"/>
</dbReference>
<feature type="chain" id="PRO_5018756452" description="Spore cortex protein CoxA" evidence="2">
    <location>
        <begin position="25"/>
        <end position="233"/>
    </location>
</feature>
<dbReference type="OrthoDB" id="2988958at2"/>
<organism evidence="3 4">
    <name type="scientific">Neobacillus mesonae</name>
    <dbReference type="NCBI Taxonomy" id="1193713"/>
    <lineage>
        <taxon>Bacteria</taxon>
        <taxon>Bacillati</taxon>
        <taxon>Bacillota</taxon>
        <taxon>Bacilli</taxon>
        <taxon>Bacillales</taxon>
        <taxon>Bacillaceae</taxon>
        <taxon>Neobacillus</taxon>
    </lineage>
</organism>
<keyword evidence="4" id="KW-1185">Reference proteome</keyword>
<feature type="region of interest" description="Disordered" evidence="1">
    <location>
        <begin position="71"/>
        <end position="103"/>
    </location>
</feature>
<dbReference type="STRING" id="1193713.GCA_001636315_01010"/>
<dbReference type="RefSeq" id="WP_066385897.1">
    <property type="nucleotide sequence ID" value="NZ_CP022572.1"/>
</dbReference>